<dbReference type="Pfam" id="PF08640">
    <property type="entry name" value="U3_assoc_6"/>
    <property type="match status" value="1"/>
</dbReference>
<dbReference type="GO" id="GO:0034388">
    <property type="term" value="C:Pwp2p-containing subcomplex of 90S preribosome"/>
    <property type="evidence" value="ECO:0007669"/>
    <property type="project" value="TreeGrafter"/>
</dbReference>
<evidence type="ECO:0000313" key="8">
    <source>
        <dbReference type="EMBL" id="KAK1444833.1"/>
    </source>
</evidence>
<keyword evidence="9" id="KW-1185">Reference proteome</keyword>
<accession>A0AAD8PG50</accession>
<evidence type="ECO:0000256" key="4">
    <source>
        <dbReference type="ARBA" id="ARBA00022737"/>
    </source>
</evidence>
<evidence type="ECO:0000256" key="2">
    <source>
        <dbReference type="ARBA" id="ARBA00010734"/>
    </source>
</evidence>
<evidence type="ECO:0000256" key="1">
    <source>
        <dbReference type="ARBA" id="ARBA00004604"/>
    </source>
</evidence>
<comment type="subcellular location">
    <subcellularLocation>
        <location evidence="1">Nucleus</location>
        <location evidence="1">Nucleolus</location>
    </subcellularLocation>
</comment>
<keyword evidence="4" id="KW-0677">Repeat</keyword>
<dbReference type="InterPro" id="IPR055347">
    <property type="entry name" value="UTP6_N"/>
</dbReference>
<comment type="similarity">
    <text evidence="2">Belongs to the UTP6 family.</text>
</comment>
<evidence type="ECO:0000256" key="5">
    <source>
        <dbReference type="ARBA" id="ARBA00023242"/>
    </source>
</evidence>
<evidence type="ECO:0000256" key="6">
    <source>
        <dbReference type="SAM" id="MobiDB-lite"/>
    </source>
</evidence>
<dbReference type="SMART" id="SM00386">
    <property type="entry name" value="HAT"/>
    <property type="match status" value="2"/>
</dbReference>
<evidence type="ECO:0000313" key="9">
    <source>
        <dbReference type="Proteomes" id="UP001230268"/>
    </source>
</evidence>
<dbReference type="GO" id="GO:0032040">
    <property type="term" value="C:small-subunit processome"/>
    <property type="evidence" value="ECO:0007669"/>
    <property type="project" value="TreeGrafter"/>
</dbReference>
<dbReference type="PANTHER" id="PTHR23271">
    <property type="entry name" value="HEPATOCELLULAR CARCINOMA-ASSOCIATED ANTIGEN 66"/>
    <property type="match status" value="1"/>
</dbReference>
<name>A0AAD8PG50_BABGI</name>
<feature type="domain" description="U3 small nucleolar RNA-associated protein 6 N-terminal" evidence="7">
    <location>
        <begin position="9"/>
        <end position="81"/>
    </location>
</feature>
<reference evidence="8" key="1">
    <citation type="submission" date="2023-08" db="EMBL/GenBank/DDBJ databases">
        <title>Draft sequence of the Babesia gibsoni genome.</title>
        <authorList>
            <person name="Yamagishi J.Y."/>
            <person name="Xuan X.X."/>
        </authorList>
    </citation>
    <scope>NUCLEOTIDE SEQUENCE</scope>
    <source>
        <strain evidence="8">Azabu</strain>
    </source>
</reference>
<dbReference type="GO" id="GO:0030515">
    <property type="term" value="F:snoRNA binding"/>
    <property type="evidence" value="ECO:0007669"/>
    <property type="project" value="InterPro"/>
</dbReference>
<dbReference type="InterPro" id="IPR013949">
    <property type="entry name" value="Utp6"/>
</dbReference>
<organism evidence="8 9">
    <name type="scientific">Babesia gibsoni</name>
    <dbReference type="NCBI Taxonomy" id="33632"/>
    <lineage>
        <taxon>Eukaryota</taxon>
        <taxon>Sar</taxon>
        <taxon>Alveolata</taxon>
        <taxon>Apicomplexa</taxon>
        <taxon>Aconoidasida</taxon>
        <taxon>Piroplasmida</taxon>
        <taxon>Babesiidae</taxon>
        <taxon>Babesia</taxon>
    </lineage>
</organism>
<dbReference type="InterPro" id="IPR011990">
    <property type="entry name" value="TPR-like_helical_dom_sf"/>
</dbReference>
<feature type="region of interest" description="Disordered" evidence="6">
    <location>
        <begin position="374"/>
        <end position="393"/>
    </location>
</feature>
<evidence type="ECO:0000259" key="7">
    <source>
        <dbReference type="Pfam" id="PF08640"/>
    </source>
</evidence>
<evidence type="ECO:0000256" key="3">
    <source>
        <dbReference type="ARBA" id="ARBA00022552"/>
    </source>
</evidence>
<proteinExistence type="inferred from homology"/>
<keyword evidence="5" id="KW-0539">Nucleus</keyword>
<dbReference type="AlphaFoldDB" id="A0AAD8PG50"/>
<dbReference type="PANTHER" id="PTHR23271:SF1">
    <property type="entry name" value="U3 SMALL NUCLEOLAR RNA-ASSOCIATED PROTEIN 6 HOMOLOG"/>
    <property type="match status" value="1"/>
</dbReference>
<dbReference type="GO" id="GO:0000462">
    <property type="term" value="P:maturation of SSU-rRNA from tricistronic rRNA transcript (SSU-rRNA, 5.8S rRNA, LSU-rRNA)"/>
    <property type="evidence" value="ECO:0007669"/>
    <property type="project" value="InterPro"/>
</dbReference>
<dbReference type="EMBL" id="JAVEPI010000001">
    <property type="protein sequence ID" value="KAK1444833.1"/>
    <property type="molecule type" value="Genomic_DNA"/>
</dbReference>
<protein>
    <submittedName>
        <fullName evidence="8">Hepatocellular carcinoma-associated antigen 66 like protein</fullName>
    </submittedName>
</protein>
<sequence length="783" mass="89931">MAARVQQQLEDMVPELNKLKELQLYSEEEVREIVKKRRNYEYMVISTDPVYARNAFRDYIKYEMELDRELQQRLRKSKNESPRTGLSDRVKSDYGSVPVRVTVRRRIHRIFKRCLTRFPTITALWKDYCSFCYRIKAYGVMNRVIMSALAKNPSCESLWRLATKYTLTQNGSKAAKNVVQMALRTNPKSLELFTLLLELEVHSTHSLFRYAQEDDKETEGVDKVELSSKTWIIILKHAIVALQGGDVQKMLFFAATICARIGQLTKFTRELKDYDDFPSTVFDEMFNRRKEHPLMGLYVWQHRLLESLLVKQHGGRKDAANPEAVFSSIIEDSVENKEMMSLVSQFIVCSLNTIDEDMRQDDEKPVWVMDVEGEVNGTHKEEPTQDPSNVETESDKEIDIYCEGIECLNDICFLRIPSPQFDSVNERCRYTKGLIDRKGLVSLHGVYRNFLSDTIAKVVEVIQSIVKMHNAEQIEDTLLSASDDFLRFIMLQIATQGAVLYNSSGYSLALELAKQCEGDELMPFRELVYRSLLQSMVNPELSEAMKAKVLLMVMHSHDVGIGTKLDAVRKSSVSLTRQQLQSAVDSTFLLVTDETRLLELVLSLMAASPSVLIDDFINETDVVNRIFSKMHNRIPGIMEALQKYRTNKLGLRNFGLLSVIVSFWQVRCIMEKLNAEIKEKEFGEFLNGNCQTVSQMYAKTASEVIDLCEIAATSCDFVHIPDKAKKVEFNNRCWNRYLRRAKDLEQLDLMIPIFNLHSFNFSSDAIGARAVAKLGKNFVVNID</sequence>
<gene>
    <name evidence="8" type="ORF">BgAZ_107390</name>
</gene>
<keyword evidence="3" id="KW-0698">rRNA processing</keyword>
<dbReference type="InterPro" id="IPR003107">
    <property type="entry name" value="HAT"/>
</dbReference>
<comment type="caution">
    <text evidence="8">The sequence shown here is derived from an EMBL/GenBank/DDBJ whole genome shotgun (WGS) entry which is preliminary data.</text>
</comment>
<dbReference type="Proteomes" id="UP001230268">
    <property type="component" value="Unassembled WGS sequence"/>
</dbReference>
<dbReference type="Gene3D" id="1.25.40.10">
    <property type="entry name" value="Tetratricopeptide repeat domain"/>
    <property type="match status" value="1"/>
</dbReference>